<organism evidence="2 3">
    <name type="scientific">Actinomadura adrarensis</name>
    <dbReference type="NCBI Taxonomy" id="1819600"/>
    <lineage>
        <taxon>Bacteria</taxon>
        <taxon>Bacillati</taxon>
        <taxon>Actinomycetota</taxon>
        <taxon>Actinomycetes</taxon>
        <taxon>Streptosporangiales</taxon>
        <taxon>Thermomonosporaceae</taxon>
        <taxon>Actinomadura</taxon>
    </lineage>
</organism>
<keyword evidence="1" id="KW-1133">Transmembrane helix</keyword>
<feature type="transmembrane region" description="Helical" evidence="1">
    <location>
        <begin position="5"/>
        <end position="23"/>
    </location>
</feature>
<protein>
    <recommendedName>
        <fullName evidence="4">DUF58 domain-containing protein</fullName>
    </recommendedName>
</protein>
<feature type="non-terminal residue" evidence="2">
    <location>
        <position position="108"/>
    </location>
</feature>
<sequence>MLTPLGWWTAGGSVVLYGVGWWLGYPEPAAVGGAGLLAVVFGLLVTVPTPKLKVSRDIAPLKVPRGEPAVGVLKVRSMSRAVVVPGLTVRDVIVPADGAASSVRVAVL</sequence>
<proteinExistence type="predicted"/>
<dbReference type="Proteomes" id="UP001597083">
    <property type="component" value="Unassembled WGS sequence"/>
</dbReference>
<evidence type="ECO:0000256" key="1">
    <source>
        <dbReference type="SAM" id="Phobius"/>
    </source>
</evidence>
<evidence type="ECO:0000313" key="2">
    <source>
        <dbReference type="EMBL" id="MFD0853120.1"/>
    </source>
</evidence>
<keyword evidence="1" id="KW-0472">Membrane</keyword>
<accession>A0ABW3CEZ8</accession>
<name>A0ABW3CEZ8_9ACTN</name>
<comment type="caution">
    <text evidence="2">The sequence shown here is derived from an EMBL/GenBank/DDBJ whole genome shotgun (WGS) entry which is preliminary data.</text>
</comment>
<dbReference type="EMBL" id="JBHTIR010001901">
    <property type="protein sequence ID" value="MFD0853120.1"/>
    <property type="molecule type" value="Genomic_DNA"/>
</dbReference>
<gene>
    <name evidence="2" type="ORF">ACFQ07_12845</name>
</gene>
<reference evidence="3" key="1">
    <citation type="journal article" date="2019" name="Int. J. Syst. Evol. Microbiol.">
        <title>The Global Catalogue of Microorganisms (GCM) 10K type strain sequencing project: providing services to taxonomists for standard genome sequencing and annotation.</title>
        <authorList>
            <consortium name="The Broad Institute Genomics Platform"/>
            <consortium name="The Broad Institute Genome Sequencing Center for Infectious Disease"/>
            <person name="Wu L."/>
            <person name="Ma J."/>
        </authorList>
    </citation>
    <scope>NUCLEOTIDE SEQUENCE [LARGE SCALE GENOMIC DNA]</scope>
    <source>
        <strain evidence="3">JCM 31696</strain>
    </source>
</reference>
<evidence type="ECO:0008006" key="4">
    <source>
        <dbReference type="Google" id="ProtNLM"/>
    </source>
</evidence>
<keyword evidence="1" id="KW-0812">Transmembrane</keyword>
<feature type="transmembrane region" description="Helical" evidence="1">
    <location>
        <begin position="29"/>
        <end position="47"/>
    </location>
</feature>
<keyword evidence="3" id="KW-1185">Reference proteome</keyword>
<evidence type="ECO:0000313" key="3">
    <source>
        <dbReference type="Proteomes" id="UP001597083"/>
    </source>
</evidence>